<organism evidence="2 3">
    <name type="scientific">Dokdonella fugitiva</name>
    <dbReference type="NCBI Taxonomy" id="328517"/>
    <lineage>
        <taxon>Bacteria</taxon>
        <taxon>Pseudomonadati</taxon>
        <taxon>Pseudomonadota</taxon>
        <taxon>Gammaproteobacteria</taxon>
        <taxon>Lysobacterales</taxon>
        <taxon>Rhodanobacteraceae</taxon>
        <taxon>Dokdonella</taxon>
    </lineage>
</organism>
<dbReference type="RefSeq" id="WP_131999262.1">
    <property type="nucleotide sequence ID" value="NZ_SLWQ01000008.1"/>
</dbReference>
<comment type="caution">
    <text evidence="2">The sequence shown here is derived from an EMBL/GenBank/DDBJ whole genome shotgun (WGS) entry which is preliminary data.</text>
</comment>
<evidence type="ECO:0000313" key="2">
    <source>
        <dbReference type="EMBL" id="TCO38166.1"/>
    </source>
</evidence>
<dbReference type="OrthoDB" id="5651350at2"/>
<evidence type="ECO:0000256" key="1">
    <source>
        <dbReference type="SAM" id="Phobius"/>
    </source>
</evidence>
<feature type="transmembrane region" description="Helical" evidence="1">
    <location>
        <begin position="61"/>
        <end position="82"/>
    </location>
</feature>
<name>A0A4R2I389_9GAMM</name>
<reference evidence="2 3" key="1">
    <citation type="journal article" date="2015" name="Stand. Genomic Sci.">
        <title>Genomic Encyclopedia of Bacterial and Archaeal Type Strains, Phase III: the genomes of soil and plant-associated and newly described type strains.</title>
        <authorList>
            <person name="Whitman W.B."/>
            <person name="Woyke T."/>
            <person name="Klenk H.P."/>
            <person name="Zhou Y."/>
            <person name="Lilburn T.G."/>
            <person name="Beck B.J."/>
            <person name="De Vos P."/>
            <person name="Vandamme P."/>
            <person name="Eisen J.A."/>
            <person name="Garrity G."/>
            <person name="Hugenholtz P."/>
            <person name="Kyrpides N.C."/>
        </authorList>
    </citation>
    <scope>NUCLEOTIDE SEQUENCE [LARGE SCALE GENOMIC DNA]</scope>
    <source>
        <strain evidence="2 3">A3</strain>
    </source>
</reference>
<keyword evidence="3" id="KW-1185">Reference proteome</keyword>
<sequence length="95" mass="10241">MSWMSFFLFGWGSTFAAYVVLQVLTVATLKGAVRYAALLPLPFMIGVAVVTVSAWHNQSNLWPIVMIFASPLALLYLLFVGLGGSPTNATRCAAD</sequence>
<keyword evidence="1" id="KW-0472">Membrane</keyword>
<accession>A0A4R2I389</accession>
<protein>
    <submittedName>
        <fullName evidence="2">Uncharacterized protein</fullName>
    </submittedName>
</protein>
<keyword evidence="1" id="KW-0812">Transmembrane</keyword>
<dbReference type="Proteomes" id="UP000294862">
    <property type="component" value="Unassembled WGS sequence"/>
</dbReference>
<keyword evidence="1" id="KW-1133">Transmembrane helix</keyword>
<evidence type="ECO:0000313" key="3">
    <source>
        <dbReference type="Proteomes" id="UP000294862"/>
    </source>
</evidence>
<feature type="transmembrane region" description="Helical" evidence="1">
    <location>
        <begin position="6"/>
        <end position="29"/>
    </location>
</feature>
<proteinExistence type="predicted"/>
<feature type="transmembrane region" description="Helical" evidence="1">
    <location>
        <begin position="36"/>
        <end position="55"/>
    </location>
</feature>
<dbReference type="EMBL" id="SLWQ01000008">
    <property type="protein sequence ID" value="TCO38166.1"/>
    <property type="molecule type" value="Genomic_DNA"/>
</dbReference>
<gene>
    <name evidence="2" type="ORF">EV148_1081</name>
</gene>
<dbReference type="AlphaFoldDB" id="A0A4R2I389"/>